<dbReference type="EMBL" id="KZ613536">
    <property type="protein sequence ID" value="PMD13083.1"/>
    <property type="molecule type" value="Genomic_DNA"/>
</dbReference>
<reference evidence="1 2" key="1">
    <citation type="submission" date="2016-05" db="EMBL/GenBank/DDBJ databases">
        <title>A degradative enzymes factory behind the ericoid mycorrhizal symbiosis.</title>
        <authorList>
            <consortium name="DOE Joint Genome Institute"/>
            <person name="Martino E."/>
            <person name="Morin E."/>
            <person name="Grelet G."/>
            <person name="Kuo A."/>
            <person name="Kohler A."/>
            <person name="Daghino S."/>
            <person name="Barry K."/>
            <person name="Choi C."/>
            <person name="Cichocki N."/>
            <person name="Clum A."/>
            <person name="Copeland A."/>
            <person name="Hainaut M."/>
            <person name="Haridas S."/>
            <person name="Labutti K."/>
            <person name="Lindquist E."/>
            <person name="Lipzen A."/>
            <person name="Khouja H.-R."/>
            <person name="Murat C."/>
            <person name="Ohm R."/>
            <person name="Olson A."/>
            <person name="Spatafora J."/>
            <person name="Veneault-Fourrey C."/>
            <person name="Henrissat B."/>
            <person name="Grigoriev I."/>
            <person name="Martin F."/>
            <person name="Perotto S."/>
        </authorList>
    </citation>
    <scope>NUCLEOTIDE SEQUENCE [LARGE SCALE GENOMIC DNA]</scope>
    <source>
        <strain evidence="1 2">UAMH 7357</strain>
    </source>
</reference>
<dbReference type="AlphaFoldDB" id="A0A2J6PGG0"/>
<keyword evidence="2" id="KW-1185">Reference proteome</keyword>
<gene>
    <name evidence="1" type="ORF">NA56DRAFT_652003</name>
</gene>
<proteinExistence type="predicted"/>
<dbReference type="OrthoDB" id="3549011at2759"/>
<name>A0A2J6PGG0_9HELO</name>
<organism evidence="1 2">
    <name type="scientific">Hyaloscypha hepaticicola</name>
    <dbReference type="NCBI Taxonomy" id="2082293"/>
    <lineage>
        <taxon>Eukaryota</taxon>
        <taxon>Fungi</taxon>
        <taxon>Dikarya</taxon>
        <taxon>Ascomycota</taxon>
        <taxon>Pezizomycotina</taxon>
        <taxon>Leotiomycetes</taxon>
        <taxon>Helotiales</taxon>
        <taxon>Hyaloscyphaceae</taxon>
        <taxon>Hyaloscypha</taxon>
    </lineage>
</organism>
<sequence length="493" mass="55985">MVLPKLPNEVKIHVFRHLQPINWASSHATDLANVVLSCRLFYELAIPILYSSFNGGGKARTFDFLQTVLNRPDLAKYVRRLVGLCPQDDRNEEYALQYGYGYTYNKRGRMHNLDAKLEGLEAALRTACTDHSLRRRWYRSLARKSSRNMPGNWDSITALLVVLLPNLSMLRLLSYCESIDDVEVVYMPYIFSRAVKLQNSGVYTPQSLSNLRKFEICVDEIYPSLKSIIPFLQLKSIRHAACFLSSTNEGGAQVENGNNIEEPISHITHLSFTDCCDIDSRSLANFLQVMRGLASVLYVHWNEIEEPYPFIPSEIRRGLLHSKDTLRELTLVNDTEDYAQADEYEGQNGESSHAPENISVSPIGSLLEFGQLRRLDVTAVALVGRDDAPPGTKRLDFEPLGHARISRVAGSLPESLEELTLRACFPPIYTVIDALFERKREGRLKQLKRIDLFFQKDVSDEEVFGSEEGNKCELKGIGMGIRVTRHLVEFLHE</sequence>
<accession>A0A2J6PGG0</accession>
<evidence type="ECO:0000313" key="2">
    <source>
        <dbReference type="Proteomes" id="UP000235672"/>
    </source>
</evidence>
<dbReference type="Proteomes" id="UP000235672">
    <property type="component" value="Unassembled WGS sequence"/>
</dbReference>
<protein>
    <submittedName>
        <fullName evidence="1">Uncharacterized protein</fullName>
    </submittedName>
</protein>
<evidence type="ECO:0000313" key="1">
    <source>
        <dbReference type="EMBL" id="PMD13083.1"/>
    </source>
</evidence>